<proteinExistence type="predicted"/>
<evidence type="ECO:0000256" key="1">
    <source>
        <dbReference type="ARBA" id="ARBA00004429"/>
    </source>
</evidence>
<keyword evidence="7 8" id="KW-0472">Membrane</keyword>
<keyword evidence="6 8" id="KW-1133">Transmembrane helix</keyword>
<evidence type="ECO:0000256" key="2">
    <source>
        <dbReference type="ARBA" id="ARBA00022448"/>
    </source>
</evidence>
<feature type="transmembrane region" description="Helical" evidence="8">
    <location>
        <begin position="47"/>
        <end position="66"/>
    </location>
</feature>
<dbReference type="AlphaFoldDB" id="A0A403SZ79"/>
<dbReference type="PANTHER" id="PTHR23522:SF10">
    <property type="entry name" value="3-PHENYLPROPIONIC ACID TRANSPORTER-RELATED"/>
    <property type="match status" value="1"/>
</dbReference>
<dbReference type="GO" id="GO:0030395">
    <property type="term" value="F:lactose binding"/>
    <property type="evidence" value="ECO:0007669"/>
    <property type="project" value="TreeGrafter"/>
</dbReference>
<dbReference type="GO" id="GO:0015528">
    <property type="term" value="F:lactose:proton symporter activity"/>
    <property type="evidence" value="ECO:0007669"/>
    <property type="project" value="TreeGrafter"/>
</dbReference>
<feature type="transmembrane region" description="Helical" evidence="8">
    <location>
        <begin position="78"/>
        <end position="98"/>
    </location>
</feature>
<dbReference type="InterPro" id="IPR036259">
    <property type="entry name" value="MFS_trans_sf"/>
</dbReference>
<dbReference type="Proteomes" id="UP000839526">
    <property type="component" value="Unassembled WGS sequence"/>
</dbReference>
<evidence type="ECO:0000256" key="8">
    <source>
        <dbReference type="SAM" id="Phobius"/>
    </source>
</evidence>
<evidence type="ECO:0000256" key="3">
    <source>
        <dbReference type="ARBA" id="ARBA00022475"/>
    </source>
</evidence>
<sequence length="514" mass="60119">MAIQRDTKWNVILWGFFFLFYYYNWSSCFLFLPMWLTRMVGLDKTHIGMVFSSFAVAAICLQPLLGWVTDKLGPKKHLLWLIVILMVLFAPFFIYVYTPLLQSHFAIGLVVGGLYLGFIFHAGYGAVEAFVEKVSRNRGFEYGRPRLFGCFGSAACATISGILYGFDPTWIYWIGSALALLLVVILLIARSEPLPGIEAEQVRQQKVSVWELFKLRRFWYFTLYVLGVACIYDVFDQQFINFFTRFFDHQEQAARAFGYWVRLAEGNEGLHCQGIDIKEDPKEGGLRYDSLWRPCSASIICIEDMLFGFNLAEMTEYVPAKEINGRYIRDETMIRWIRGKYDKPFRYVIRHALPTGRFFLQLYSPYSSTNWQVEFRQTKQCGLESQIPKIISAMRDAVPLIKKQQEEARVKAEARRIQWELDEKRYREKERIRREKEAYNASLAELKAIMVQWAEDKRIEQFFREAESDVSMLEEKEKGRATERLSLARQFLSVDTAIERLLKWQTPQEILGKG</sequence>
<feature type="transmembrane region" description="Helical" evidence="8">
    <location>
        <begin position="170"/>
        <end position="189"/>
    </location>
</feature>
<evidence type="ECO:0000256" key="6">
    <source>
        <dbReference type="ARBA" id="ARBA00022989"/>
    </source>
</evidence>
<dbReference type="PANTHER" id="PTHR23522">
    <property type="entry name" value="BLL5896 PROTEIN"/>
    <property type="match status" value="1"/>
</dbReference>
<keyword evidence="5 8" id="KW-0812">Transmembrane</keyword>
<comment type="caution">
    <text evidence="9">The sequence shown here is derived from an EMBL/GenBank/DDBJ whole genome shotgun (WGS) entry which is preliminary data.</text>
</comment>
<evidence type="ECO:0000256" key="4">
    <source>
        <dbReference type="ARBA" id="ARBA00022519"/>
    </source>
</evidence>
<evidence type="ECO:0000313" key="9">
    <source>
        <dbReference type="EMBL" id="MMS76864.1"/>
    </source>
</evidence>
<protein>
    <submittedName>
        <fullName evidence="9">MFS transporter</fullName>
    </submittedName>
</protein>
<keyword evidence="2" id="KW-0813">Transport</keyword>
<dbReference type="GO" id="GO:0005886">
    <property type="term" value="C:plasma membrane"/>
    <property type="evidence" value="ECO:0007669"/>
    <property type="project" value="UniProtKB-SubCell"/>
</dbReference>
<accession>A0A403SZ79</accession>
<evidence type="ECO:0000256" key="7">
    <source>
        <dbReference type="ARBA" id="ARBA00023136"/>
    </source>
</evidence>
<dbReference type="EMBL" id="RWAH01000007">
    <property type="protein sequence ID" value="MMS76864.1"/>
    <property type="molecule type" value="Genomic_DNA"/>
</dbReference>
<dbReference type="Pfam" id="PF01306">
    <property type="entry name" value="LacY_symp"/>
    <property type="match status" value="1"/>
</dbReference>
<evidence type="ECO:0000256" key="5">
    <source>
        <dbReference type="ARBA" id="ARBA00022692"/>
    </source>
</evidence>
<dbReference type="SUPFAM" id="SSF103473">
    <property type="entry name" value="MFS general substrate transporter"/>
    <property type="match status" value="1"/>
</dbReference>
<feature type="transmembrane region" description="Helical" evidence="8">
    <location>
        <begin position="147"/>
        <end position="164"/>
    </location>
</feature>
<name>A0A403SZ79_SALER</name>
<gene>
    <name evidence="9" type="ORF">D9O31_09755</name>
</gene>
<dbReference type="NCBIfam" id="TIGR00882">
    <property type="entry name" value="2A0105"/>
    <property type="match status" value="1"/>
</dbReference>
<organism evidence="9">
    <name type="scientific">Salmonella enterica</name>
    <name type="common">Salmonella choleraesuis</name>
    <dbReference type="NCBI Taxonomy" id="28901"/>
    <lineage>
        <taxon>Bacteria</taxon>
        <taxon>Pseudomonadati</taxon>
        <taxon>Pseudomonadota</taxon>
        <taxon>Gammaproteobacteria</taxon>
        <taxon>Enterobacterales</taxon>
        <taxon>Enterobacteriaceae</taxon>
        <taxon>Salmonella</taxon>
    </lineage>
</organism>
<reference evidence="9" key="1">
    <citation type="submission" date="2018-10" db="EMBL/GenBank/DDBJ databases">
        <authorList>
            <consortium name="PulseNet: The National Subtyping Network for Foodborne Disease Surveillance"/>
            <person name="Tarr C.L."/>
            <person name="Trees E."/>
            <person name="Katz L.S."/>
            <person name="Carleton-Romer H.A."/>
            <person name="Stroika S."/>
            <person name="Kucerova Z."/>
            <person name="Roache K.F."/>
            <person name="Sabol A.L."/>
            <person name="Besser J."/>
            <person name="Gerner-Smidt P."/>
        </authorList>
    </citation>
    <scope>NUCLEOTIDE SEQUENCE [LARGE SCALE GENOMIC DNA]</scope>
    <source>
        <strain evidence="9">PNUSAS052121</strain>
    </source>
</reference>
<feature type="transmembrane region" description="Helical" evidence="8">
    <location>
        <begin position="104"/>
        <end position="127"/>
    </location>
</feature>
<keyword evidence="4" id="KW-0997">Cell inner membrane</keyword>
<feature type="transmembrane region" description="Helical" evidence="8">
    <location>
        <begin position="218"/>
        <end position="235"/>
    </location>
</feature>
<feature type="transmembrane region" description="Helical" evidence="8">
    <location>
        <begin position="12"/>
        <end position="35"/>
    </location>
</feature>
<dbReference type="InterPro" id="IPR000576">
    <property type="entry name" value="LacY/RafB_perm_fam"/>
</dbReference>
<dbReference type="PRINTS" id="PR00174">
    <property type="entry name" value="LACYSMPORT"/>
</dbReference>
<dbReference type="Gene3D" id="1.20.1250.20">
    <property type="entry name" value="MFS general substrate transporter like domains"/>
    <property type="match status" value="2"/>
</dbReference>
<comment type="subcellular location">
    <subcellularLocation>
        <location evidence="1">Cell inner membrane</location>
        <topology evidence="1">Multi-pass membrane protein</topology>
    </subcellularLocation>
</comment>
<keyword evidence="3" id="KW-1003">Cell membrane</keyword>